<dbReference type="PRINTS" id="PR01397">
    <property type="entry name" value="DHBDHDRGNASE"/>
</dbReference>
<dbReference type="EMBL" id="FUWS01000003">
    <property type="protein sequence ID" value="SJZ79139.1"/>
    <property type="molecule type" value="Genomic_DNA"/>
</dbReference>
<accession>A0A1T4NIR4</accession>
<evidence type="ECO:0000256" key="2">
    <source>
        <dbReference type="ARBA" id="ARBA00023002"/>
    </source>
</evidence>
<evidence type="ECO:0000256" key="3">
    <source>
        <dbReference type="NCBIfam" id="TIGR04316"/>
    </source>
</evidence>
<dbReference type="InterPro" id="IPR020904">
    <property type="entry name" value="Sc_DH/Rdtase_CS"/>
</dbReference>
<gene>
    <name evidence="5" type="ORF">SAMN02745673_01467</name>
</gene>
<proteinExistence type="inferred from homology"/>
<sequence>MPSAMGEQVEEPGARQVALVTGACGGIGAAVVRGLVARGAAVAALDRDGHGVRELAASLAEEGAEVLPFSVDVADRVAVEEAVARAEAQAGPLTSAVNVAGILSPGSALEPAEDAWRTAFEVNTLGVVNVSTAVARRMVPRRSGAIVTVGSDAARIARIDMAAYAATKAAAARFTMCLGLELAPHGVRCNVVSPGSTDTPMRRLLWGDDGGAGSVAGAPERFRVGIPLGRIADPADIAAAVLFLLSPQARHITMHDLHVDGGVGLGL</sequence>
<dbReference type="Proteomes" id="UP000190637">
    <property type="component" value="Unassembled WGS sequence"/>
</dbReference>
<dbReference type="PANTHER" id="PTHR43669:SF8">
    <property type="entry name" value="SHORT-CHAIN TYPE DEHYDROGENASE_REDUCTASE-RELATED"/>
    <property type="match status" value="1"/>
</dbReference>
<dbReference type="GO" id="GO:0019290">
    <property type="term" value="P:siderophore biosynthetic process"/>
    <property type="evidence" value="ECO:0007669"/>
    <property type="project" value="InterPro"/>
</dbReference>
<dbReference type="AlphaFoldDB" id="A0A1T4NIR4"/>
<organism evidence="5 6">
    <name type="scientific">Marinactinospora thermotolerans DSM 45154</name>
    <dbReference type="NCBI Taxonomy" id="1122192"/>
    <lineage>
        <taxon>Bacteria</taxon>
        <taxon>Bacillati</taxon>
        <taxon>Actinomycetota</taxon>
        <taxon>Actinomycetes</taxon>
        <taxon>Streptosporangiales</taxon>
        <taxon>Nocardiopsidaceae</taxon>
        <taxon>Marinactinospora</taxon>
    </lineage>
</organism>
<keyword evidence="2" id="KW-0560">Oxidoreductase</keyword>
<keyword evidence="6" id="KW-1185">Reference proteome</keyword>
<dbReference type="SUPFAM" id="SSF51735">
    <property type="entry name" value="NAD(P)-binding Rossmann-fold domains"/>
    <property type="match status" value="1"/>
</dbReference>
<dbReference type="STRING" id="1122192.SAMN02745673_01467"/>
<reference evidence="5 6" key="1">
    <citation type="submission" date="2017-02" db="EMBL/GenBank/DDBJ databases">
        <authorList>
            <person name="Peterson S.W."/>
        </authorList>
    </citation>
    <scope>NUCLEOTIDE SEQUENCE [LARGE SCALE GENOMIC DNA]</scope>
    <source>
        <strain evidence="5 6">DSM 45154</strain>
    </source>
</reference>
<evidence type="ECO:0000313" key="6">
    <source>
        <dbReference type="Proteomes" id="UP000190637"/>
    </source>
</evidence>
<dbReference type="EC" id="1.3.1.28" evidence="3"/>
<dbReference type="PRINTS" id="PR00080">
    <property type="entry name" value="SDRFAMILY"/>
</dbReference>
<dbReference type="NCBIfam" id="TIGR04316">
    <property type="entry name" value="dhbA_paeA"/>
    <property type="match status" value="1"/>
</dbReference>
<dbReference type="PANTHER" id="PTHR43669">
    <property type="entry name" value="5-KETO-D-GLUCONATE 5-REDUCTASE"/>
    <property type="match status" value="1"/>
</dbReference>
<evidence type="ECO:0000256" key="4">
    <source>
        <dbReference type="RuleBase" id="RU000363"/>
    </source>
</evidence>
<dbReference type="InterPro" id="IPR002347">
    <property type="entry name" value="SDR_fam"/>
</dbReference>
<dbReference type="Gene3D" id="3.40.50.720">
    <property type="entry name" value="NAD(P)-binding Rossmann-like Domain"/>
    <property type="match status" value="1"/>
</dbReference>
<dbReference type="InterPro" id="IPR036291">
    <property type="entry name" value="NAD(P)-bd_dom_sf"/>
</dbReference>
<dbReference type="GO" id="GO:0008667">
    <property type="term" value="F:2,3-dihydro-2,3-dihydroxybenzoate dehydrogenase activity"/>
    <property type="evidence" value="ECO:0007669"/>
    <property type="project" value="UniProtKB-UniRule"/>
</dbReference>
<evidence type="ECO:0000256" key="1">
    <source>
        <dbReference type="ARBA" id="ARBA00006484"/>
    </source>
</evidence>
<dbReference type="Pfam" id="PF00106">
    <property type="entry name" value="adh_short"/>
    <property type="match status" value="1"/>
</dbReference>
<dbReference type="InterPro" id="IPR003560">
    <property type="entry name" value="DHB_DH"/>
</dbReference>
<protein>
    <recommendedName>
        <fullName evidence="3">2,3-dihydro-2,3-dihydroxybenzoate dehydrogenase</fullName>
        <ecNumber evidence="3">1.3.1.28</ecNumber>
    </recommendedName>
</protein>
<dbReference type="FunFam" id="3.40.50.720:FF:000084">
    <property type="entry name" value="Short-chain dehydrogenase reductase"/>
    <property type="match status" value="1"/>
</dbReference>
<evidence type="ECO:0000313" key="5">
    <source>
        <dbReference type="EMBL" id="SJZ79139.1"/>
    </source>
</evidence>
<dbReference type="PROSITE" id="PS00061">
    <property type="entry name" value="ADH_SHORT"/>
    <property type="match status" value="1"/>
</dbReference>
<comment type="similarity">
    <text evidence="1 4">Belongs to the short-chain dehydrogenases/reductases (SDR) family.</text>
</comment>
<name>A0A1T4NIR4_9ACTN</name>